<dbReference type="Gene3D" id="3.40.50.720">
    <property type="entry name" value="NAD(P)-binding Rossmann-like Domain"/>
    <property type="match status" value="1"/>
</dbReference>
<dbReference type="Gene3D" id="2.30.30.140">
    <property type="match status" value="1"/>
</dbReference>
<evidence type="ECO:0000313" key="2">
    <source>
        <dbReference type="EMBL" id="CAL1279524.1"/>
    </source>
</evidence>
<dbReference type="PANTHER" id="PTHR43580">
    <property type="entry name" value="OXIDOREDUCTASE GLYR1-RELATED"/>
    <property type="match status" value="1"/>
</dbReference>
<dbReference type="SMART" id="SM00293">
    <property type="entry name" value="PWWP"/>
    <property type="match status" value="1"/>
</dbReference>
<dbReference type="EMBL" id="CAXIEN010000123">
    <property type="protein sequence ID" value="CAL1279524.1"/>
    <property type="molecule type" value="Genomic_DNA"/>
</dbReference>
<name>A0AAV2A828_9ARAC</name>
<keyword evidence="3" id="KW-1185">Reference proteome</keyword>
<feature type="domain" description="PWWP" evidence="1">
    <location>
        <begin position="5"/>
        <end position="66"/>
    </location>
</feature>
<dbReference type="PANTHER" id="PTHR43580:SF2">
    <property type="entry name" value="CYTOKINE-LIKE NUCLEAR FACTOR N-PAC"/>
    <property type="match status" value="1"/>
</dbReference>
<dbReference type="Pfam" id="PF03446">
    <property type="entry name" value="NAD_binding_2"/>
    <property type="match status" value="1"/>
</dbReference>
<accession>A0AAV2A828</accession>
<evidence type="ECO:0000259" key="1">
    <source>
        <dbReference type="PROSITE" id="PS50812"/>
    </source>
</evidence>
<dbReference type="InterPro" id="IPR006115">
    <property type="entry name" value="6PGDH_NADP-bd"/>
</dbReference>
<proteinExistence type="predicted"/>
<dbReference type="Proteomes" id="UP001497382">
    <property type="component" value="Unassembled WGS sequence"/>
</dbReference>
<dbReference type="InterPro" id="IPR000313">
    <property type="entry name" value="PWWP_dom"/>
</dbReference>
<dbReference type="Pfam" id="PF00855">
    <property type="entry name" value="PWWP"/>
    <property type="match status" value="1"/>
</dbReference>
<dbReference type="InterPro" id="IPR036291">
    <property type="entry name" value="NAD(P)-bd_dom_sf"/>
</dbReference>
<evidence type="ECO:0000313" key="3">
    <source>
        <dbReference type="Proteomes" id="UP001497382"/>
    </source>
</evidence>
<dbReference type="SUPFAM" id="SSF51735">
    <property type="entry name" value="NAD(P)-binding Rossmann-fold domains"/>
    <property type="match status" value="1"/>
</dbReference>
<dbReference type="SUPFAM" id="SSF63748">
    <property type="entry name" value="Tudor/PWWP/MBT"/>
    <property type="match status" value="1"/>
</dbReference>
<gene>
    <name evidence="2" type="ORF">LARSCL_LOCUS10420</name>
</gene>
<comment type="caution">
    <text evidence="2">The sequence shown here is derived from an EMBL/GenBank/DDBJ whole genome shotgun (WGS) entry which is preliminary data.</text>
</comment>
<reference evidence="2 3" key="1">
    <citation type="submission" date="2024-04" db="EMBL/GenBank/DDBJ databases">
        <authorList>
            <person name="Rising A."/>
            <person name="Reimegard J."/>
            <person name="Sonavane S."/>
            <person name="Akerstrom W."/>
            <person name="Nylinder S."/>
            <person name="Hedman E."/>
            <person name="Kallberg Y."/>
        </authorList>
    </citation>
    <scope>NUCLEOTIDE SEQUENCE [LARGE SCALE GENOMIC DNA]</scope>
</reference>
<dbReference type="GO" id="GO:0050661">
    <property type="term" value="F:NADP binding"/>
    <property type="evidence" value="ECO:0007669"/>
    <property type="project" value="InterPro"/>
</dbReference>
<sequence>MDMKIGDLCWAKMKGFPPWPGKIIAAPQSEKYRYLHRKKLHHYIYFFGSGNYAWVPAANIKPNSEEAIKQASKKRSMPLQKAIQQLKKDMPKTFASGELEEKYRRQGIIKPCIIVIKRLRIDTSQVKESNSFTLNELLSLGICQDEILQPSWKIRKTNNSTSNEDSMKVDTGNESTKGQEMTLKKFGFIGHGEIGKGILKNLLESKCDVTIWSQTSKEYGLANEQRTSDSFLSLIVGCDIILCCVCSEDKAESIFKGYMGILQSFAICQNEGKGLALLANVDLHVCAEVATSIQANGGRYIGAPLIGSETQAINGELLIVCSGDESLFGDCKAAFNSFKKVRYLGPDIELAPKIHTITALFLNSVSKSYKEARSLIQELKLSVQTFDDLLKTILGESSLAVLCHDPLEKRFNQEDRIRFFLEDLNLKTLLDANFSSSGFDMQKNY</sequence>
<dbReference type="PROSITE" id="PS50812">
    <property type="entry name" value="PWWP"/>
    <property type="match status" value="1"/>
</dbReference>
<dbReference type="InterPro" id="IPR051265">
    <property type="entry name" value="HIBADH-related_NP60_sf"/>
</dbReference>
<protein>
    <recommendedName>
        <fullName evidence="1">PWWP domain-containing protein</fullName>
    </recommendedName>
</protein>
<organism evidence="2 3">
    <name type="scientific">Larinioides sclopetarius</name>
    <dbReference type="NCBI Taxonomy" id="280406"/>
    <lineage>
        <taxon>Eukaryota</taxon>
        <taxon>Metazoa</taxon>
        <taxon>Ecdysozoa</taxon>
        <taxon>Arthropoda</taxon>
        <taxon>Chelicerata</taxon>
        <taxon>Arachnida</taxon>
        <taxon>Araneae</taxon>
        <taxon>Araneomorphae</taxon>
        <taxon>Entelegynae</taxon>
        <taxon>Araneoidea</taxon>
        <taxon>Araneidae</taxon>
        <taxon>Larinioides</taxon>
    </lineage>
</organism>
<dbReference type="AlphaFoldDB" id="A0AAV2A828"/>